<comment type="caution">
    <text evidence="2">The sequence shown here is derived from an EMBL/GenBank/DDBJ whole genome shotgun (WGS) entry which is preliminary data.</text>
</comment>
<feature type="region of interest" description="Disordered" evidence="1">
    <location>
        <begin position="1"/>
        <end position="33"/>
    </location>
</feature>
<proteinExistence type="predicted"/>
<protein>
    <submittedName>
        <fullName evidence="2">Uncharacterized protein</fullName>
    </submittedName>
</protein>
<dbReference type="GeneID" id="92041802"/>
<keyword evidence="3" id="KW-1185">Reference proteome</keyword>
<gene>
    <name evidence="2" type="ORF">PG997_004427</name>
</gene>
<sequence>MGDAFQIFEKEEKEKKKNKWNCGSERRPKGLRRGVRLTGTGLRRHWQPIPFQAGAKRPMEAAIYVTLRERGSPGPRGPRGFPWADRPVRHRMIVRPLWQMGSTPTIRPLWSPEMPRNARSCNRQQTTSCKAIPEFPRSLPPALPRSQGSGQEGSLAISQDSPGRPVLAPDDGRAITEALGALWPRLARHVAAPGWLVGKAHVD</sequence>
<name>A0ABR1X215_9PEZI</name>
<organism evidence="2 3">
    <name type="scientific">Apiospora hydei</name>
    <dbReference type="NCBI Taxonomy" id="1337664"/>
    <lineage>
        <taxon>Eukaryota</taxon>
        <taxon>Fungi</taxon>
        <taxon>Dikarya</taxon>
        <taxon>Ascomycota</taxon>
        <taxon>Pezizomycotina</taxon>
        <taxon>Sordariomycetes</taxon>
        <taxon>Xylariomycetidae</taxon>
        <taxon>Amphisphaeriales</taxon>
        <taxon>Apiosporaceae</taxon>
        <taxon>Apiospora</taxon>
    </lineage>
</organism>
<evidence type="ECO:0000256" key="1">
    <source>
        <dbReference type="SAM" id="MobiDB-lite"/>
    </source>
</evidence>
<dbReference type="RefSeq" id="XP_066672360.1">
    <property type="nucleotide sequence ID" value="XM_066808742.1"/>
</dbReference>
<dbReference type="EMBL" id="JAQQWN010000004">
    <property type="protein sequence ID" value="KAK8089466.1"/>
    <property type="molecule type" value="Genomic_DNA"/>
</dbReference>
<dbReference type="Proteomes" id="UP001433268">
    <property type="component" value="Unassembled WGS sequence"/>
</dbReference>
<evidence type="ECO:0000313" key="2">
    <source>
        <dbReference type="EMBL" id="KAK8089466.1"/>
    </source>
</evidence>
<evidence type="ECO:0000313" key="3">
    <source>
        <dbReference type="Proteomes" id="UP001433268"/>
    </source>
</evidence>
<feature type="region of interest" description="Disordered" evidence="1">
    <location>
        <begin position="133"/>
        <end position="170"/>
    </location>
</feature>
<reference evidence="2 3" key="1">
    <citation type="submission" date="2023-01" db="EMBL/GenBank/DDBJ databases">
        <title>Analysis of 21 Apiospora genomes using comparative genomics revels a genus with tremendous synthesis potential of carbohydrate active enzymes and secondary metabolites.</title>
        <authorList>
            <person name="Sorensen T."/>
        </authorList>
    </citation>
    <scope>NUCLEOTIDE SEQUENCE [LARGE SCALE GENOMIC DNA]</scope>
    <source>
        <strain evidence="2 3">CBS 114990</strain>
    </source>
</reference>
<accession>A0ABR1X215</accession>